<dbReference type="GO" id="GO:0005886">
    <property type="term" value="C:plasma membrane"/>
    <property type="evidence" value="ECO:0007669"/>
    <property type="project" value="UniProtKB-SubCell"/>
</dbReference>
<name>A0A1L8CUN8_9THEO</name>
<dbReference type="Pfam" id="PF12849">
    <property type="entry name" value="PBP_like_2"/>
    <property type="match status" value="1"/>
</dbReference>
<keyword evidence="10 12" id="KW-0564">Palmitate</keyword>
<evidence type="ECO:0000256" key="1">
    <source>
        <dbReference type="ARBA" id="ARBA00002841"/>
    </source>
</evidence>
<gene>
    <name evidence="14" type="ORF">cpu_11400</name>
</gene>
<evidence type="ECO:0000256" key="6">
    <source>
        <dbReference type="ARBA" id="ARBA00022475"/>
    </source>
</evidence>
<comment type="caution">
    <text evidence="14">The sequence shown here is derived from an EMBL/GenBank/DDBJ whole genome shotgun (WGS) entry which is preliminary data.</text>
</comment>
<comment type="function">
    <text evidence="1">Part of the ABC transporter complex PstSACB involved in phosphate import.</text>
</comment>
<evidence type="ECO:0000256" key="9">
    <source>
        <dbReference type="ARBA" id="ARBA00023136"/>
    </source>
</evidence>
<protein>
    <recommendedName>
        <fullName evidence="12">Phosphate-binding protein</fullName>
    </recommendedName>
</protein>
<comment type="subcellular location">
    <subcellularLocation>
        <location evidence="2 12">Cell membrane</location>
        <topology evidence="2 12">Lipid-anchor</topology>
    </subcellularLocation>
</comment>
<organism evidence="14 15">
    <name type="scientific">Carboxydothermus pertinax</name>
    <dbReference type="NCBI Taxonomy" id="870242"/>
    <lineage>
        <taxon>Bacteria</taxon>
        <taxon>Bacillati</taxon>
        <taxon>Bacillota</taxon>
        <taxon>Clostridia</taxon>
        <taxon>Thermoanaerobacterales</taxon>
        <taxon>Thermoanaerobacteraceae</taxon>
        <taxon>Carboxydothermus</taxon>
    </lineage>
</organism>
<keyword evidence="11 12" id="KW-0449">Lipoprotein</keyword>
<evidence type="ECO:0000256" key="8">
    <source>
        <dbReference type="ARBA" id="ARBA00022729"/>
    </source>
</evidence>
<dbReference type="InterPro" id="IPR050811">
    <property type="entry name" value="Phosphate_ABC_transporter"/>
</dbReference>
<keyword evidence="5 12" id="KW-0813">Transport</keyword>
<dbReference type="PROSITE" id="PS51257">
    <property type="entry name" value="PROKAR_LIPOPROTEIN"/>
    <property type="match status" value="1"/>
</dbReference>
<evidence type="ECO:0000259" key="13">
    <source>
        <dbReference type="Pfam" id="PF12849"/>
    </source>
</evidence>
<feature type="domain" description="PBP" evidence="13">
    <location>
        <begin position="35"/>
        <end position="269"/>
    </location>
</feature>
<keyword evidence="8" id="KW-0732">Signal</keyword>
<dbReference type="PANTHER" id="PTHR30570:SF4">
    <property type="entry name" value="PHOSPHATE-BINDING PROTEIN PSTS 1"/>
    <property type="match status" value="1"/>
</dbReference>
<dbReference type="OrthoDB" id="9790048at2"/>
<evidence type="ECO:0000256" key="4">
    <source>
        <dbReference type="ARBA" id="ARBA00011529"/>
    </source>
</evidence>
<proteinExistence type="inferred from homology"/>
<dbReference type="InterPro" id="IPR024370">
    <property type="entry name" value="PBP_domain"/>
</dbReference>
<keyword evidence="6 12" id="KW-1003">Cell membrane</keyword>
<evidence type="ECO:0000256" key="11">
    <source>
        <dbReference type="ARBA" id="ARBA00023288"/>
    </source>
</evidence>
<dbReference type="AlphaFoldDB" id="A0A1L8CUN8"/>
<evidence type="ECO:0000256" key="5">
    <source>
        <dbReference type="ARBA" id="ARBA00022448"/>
    </source>
</evidence>
<evidence type="ECO:0000256" key="3">
    <source>
        <dbReference type="ARBA" id="ARBA00008725"/>
    </source>
</evidence>
<evidence type="ECO:0000256" key="10">
    <source>
        <dbReference type="ARBA" id="ARBA00023139"/>
    </source>
</evidence>
<comment type="subunit">
    <text evidence="4 12">The complex is composed of two ATP-binding proteins (PstB), two transmembrane proteins (PstC and PstA) and a solute-binding protein (PstS).</text>
</comment>
<dbReference type="GO" id="GO:0042301">
    <property type="term" value="F:phosphate ion binding"/>
    <property type="evidence" value="ECO:0007669"/>
    <property type="project" value="UniProtKB-UniRule"/>
</dbReference>
<keyword evidence="9" id="KW-0472">Membrane</keyword>
<dbReference type="FunFam" id="3.40.190.10:FF:000107">
    <property type="entry name" value="Phosphate ABC transporter, phosphate-binding protein"/>
    <property type="match status" value="1"/>
</dbReference>
<dbReference type="Gene3D" id="3.40.190.10">
    <property type="entry name" value="Periplasmic binding protein-like II"/>
    <property type="match status" value="2"/>
</dbReference>
<sequence length="287" mass="31057">MKKYGVVAIISIIVLALLVAGGCAKKSGQAPQQNKQTTQQSKITLSGSTALLPLAKQAATLYMDKNPKVTVNVSGGGSFTGLRQVIEGAVDIGNSDVAAEKDPETAGKGLVDHQVAIAPFVIIVNPDVKVDNLSKKQLADIFTGKITNWKEVGGSDAKITIIHRAKSSGSRRIITDLILDGKEFTDKAIIQDSNGAVRKAISQTPGSIGYIDAAYIDNSVKVLKYNGVEYTPENVYNKKYTLYAYEHMYTKGEPTGVVKDFLDFVLSDEFQNNYVEKLGFLSMKKMK</sequence>
<keyword evidence="7 12" id="KW-0592">Phosphate transport</keyword>
<dbReference type="PANTHER" id="PTHR30570">
    <property type="entry name" value="PERIPLASMIC PHOSPHATE BINDING COMPONENT OF PHOSPHATE ABC TRANSPORTER"/>
    <property type="match status" value="1"/>
</dbReference>
<keyword evidence="15" id="KW-1185">Reference proteome</keyword>
<dbReference type="GO" id="GO:0006817">
    <property type="term" value="P:phosphate ion transport"/>
    <property type="evidence" value="ECO:0007669"/>
    <property type="project" value="UniProtKB-UniRule"/>
</dbReference>
<dbReference type="NCBIfam" id="TIGR02136">
    <property type="entry name" value="ptsS_2"/>
    <property type="match status" value="1"/>
</dbReference>
<dbReference type="InterPro" id="IPR011862">
    <property type="entry name" value="Phos-bd"/>
</dbReference>
<dbReference type="SUPFAM" id="SSF53850">
    <property type="entry name" value="Periplasmic binding protein-like II"/>
    <property type="match status" value="1"/>
</dbReference>
<dbReference type="EMBL" id="BDJK01000016">
    <property type="protein sequence ID" value="GAV22630.1"/>
    <property type="molecule type" value="Genomic_DNA"/>
</dbReference>
<evidence type="ECO:0000256" key="7">
    <source>
        <dbReference type="ARBA" id="ARBA00022592"/>
    </source>
</evidence>
<dbReference type="RefSeq" id="WP_075859107.1">
    <property type="nucleotide sequence ID" value="NZ_BDJK01000016.1"/>
</dbReference>
<dbReference type="CDD" id="cd13653">
    <property type="entry name" value="PBP2_phosphate_like_1"/>
    <property type="match status" value="1"/>
</dbReference>
<dbReference type="Proteomes" id="UP000187485">
    <property type="component" value="Unassembled WGS sequence"/>
</dbReference>
<evidence type="ECO:0000313" key="14">
    <source>
        <dbReference type="EMBL" id="GAV22630.1"/>
    </source>
</evidence>
<evidence type="ECO:0000313" key="15">
    <source>
        <dbReference type="Proteomes" id="UP000187485"/>
    </source>
</evidence>
<reference evidence="15" key="1">
    <citation type="submission" date="2016-12" db="EMBL/GenBank/DDBJ databases">
        <title>Draft Genome Sequences od Carboxydothermus pertinax and islandicus, Hydrogenogenic Carboxydotrophic Bacteria.</title>
        <authorList>
            <person name="Fukuyama Y."/>
            <person name="Ohmae K."/>
            <person name="Yoneda Y."/>
            <person name="Yoshida T."/>
            <person name="Sako Y."/>
        </authorList>
    </citation>
    <scope>NUCLEOTIDE SEQUENCE [LARGE SCALE GENOMIC DNA]</scope>
    <source>
        <strain evidence="15">Ug1</strain>
    </source>
</reference>
<accession>A0A1L8CUN8</accession>
<dbReference type="STRING" id="870242.cpu_11400"/>
<comment type="similarity">
    <text evidence="3 12">Belongs to the PstS family.</text>
</comment>
<evidence type="ECO:0000256" key="12">
    <source>
        <dbReference type="RuleBase" id="RU367119"/>
    </source>
</evidence>
<comment type="function">
    <text evidence="12">Involved in the system for phosphate transport across the cytoplasmic membrane.</text>
</comment>
<evidence type="ECO:0000256" key="2">
    <source>
        <dbReference type="ARBA" id="ARBA00004193"/>
    </source>
</evidence>